<dbReference type="Proteomes" id="UP000030762">
    <property type="component" value="Unassembled WGS sequence"/>
</dbReference>
<gene>
    <name evidence="2" type="ORF">SDRG_15365</name>
</gene>
<evidence type="ECO:0000313" key="3">
    <source>
        <dbReference type="Proteomes" id="UP000030762"/>
    </source>
</evidence>
<dbReference type="OMA" id="PTHEDSM"/>
<feature type="region of interest" description="Disordered" evidence="1">
    <location>
        <begin position="445"/>
        <end position="466"/>
    </location>
</feature>
<feature type="region of interest" description="Disordered" evidence="1">
    <location>
        <begin position="271"/>
        <end position="291"/>
    </location>
</feature>
<evidence type="ECO:0000256" key="1">
    <source>
        <dbReference type="SAM" id="MobiDB-lite"/>
    </source>
</evidence>
<keyword evidence="3" id="KW-1185">Reference proteome</keyword>
<dbReference type="OrthoDB" id="79630at2759"/>
<name>T0Q0H0_SAPDV</name>
<dbReference type="InParanoid" id="T0Q0H0"/>
<reference evidence="2 3" key="1">
    <citation type="submission" date="2012-04" db="EMBL/GenBank/DDBJ databases">
        <title>The Genome Sequence of Saprolegnia declina VS20.</title>
        <authorList>
            <consortium name="The Broad Institute Genome Sequencing Platform"/>
            <person name="Russ C."/>
            <person name="Nusbaum C."/>
            <person name="Tyler B."/>
            <person name="van West P."/>
            <person name="Dieguez-Uribeondo J."/>
            <person name="de Bruijn I."/>
            <person name="Tripathy S."/>
            <person name="Jiang R."/>
            <person name="Young S.K."/>
            <person name="Zeng Q."/>
            <person name="Gargeya S."/>
            <person name="Fitzgerald M."/>
            <person name="Haas B."/>
            <person name="Abouelleil A."/>
            <person name="Alvarado L."/>
            <person name="Arachchi H.M."/>
            <person name="Berlin A."/>
            <person name="Chapman S.B."/>
            <person name="Goldberg J."/>
            <person name="Griggs A."/>
            <person name="Gujja S."/>
            <person name="Hansen M."/>
            <person name="Howarth C."/>
            <person name="Imamovic A."/>
            <person name="Larimer J."/>
            <person name="McCowen C."/>
            <person name="Montmayeur A."/>
            <person name="Murphy C."/>
            <person name="Neiman D."/>
            <person name="Pearson M."/>
            <person name="Priest M."/>
            <person name="Roberts A."/>
            <person name="Saif S."/>
            <person name="Shea T."/>
            <person name="Sisk P."/>
            <person name="Sykes S."/>
            <person name="Wortman J."/>
            <person name="Nusbaum C."/>
            <person name="Birren B."/>
        </authorList>
    </citation>
    <scope>NUCLEOTIDE SEQUENCE [LARGE SCALE GENOMIC DNA]</scope>
    <source>
        <strain evidence="2 3">VS20</strain>
    </source>
</reference>
<dbReference type="AlphaFoldDB" id="T0Q0H0"/>
<accession>T0Q0H0</accession>
<dbReference type="VEuPathDB" id="FungiDB:SDRG_15365"/>
<evidence type="ECO:0000313" key="2">
    <source>
        <dbReference type="EMBL" id="EQC26855.1"/>
    </source>
</evidence>
<dbReference type="eggNOG" id="ENOG502S83G">
    <property type="taxonomic scope" value="Eukaryota"/>
</dbReference>
<dbReference type="GeneID" id="19956092"/>
<dbReference type="EMBL" id="JH767220">
    <property type="protein sequence ID" value="EQC26855.1"/>
    <property type="molecule type" value="Genomic_DNA"/>
</dbReference>
<protein>
    <submittedName>
        <fullName evidence="2">Uncharacterized protein</fullName>
    </submittedName>
</protein>
<sequence length="912" mass="101082">MFFPTDRAAFRRYEEEALAARKKRLATIESMKLREETPFDVDYTSKEDDHHAALDELWRALVADRPASSTRAPWLFETTDQRFPTHEDTMQRPVEALCIPLQRSGNEELDGSEAQDDEDPLEEIELRWASPMDGAKPCTPSRDGDILAYAVANGLGDIDFAWHEDACCWSALVDTSQHVVCTTPSTSELDAFPQSNDDDDVIEICSLDEPLALASDNAILCEEAYPLEIIRNIYTSRMSNSKLSIPCLLDMVPQSLNAMVDALHTVPVERRPNPAVDGLDVAPGGPDGASEDDDALRFQSADDPLAMYSIIGSAPAASRADAHYRKAILDCDQFHVSAHPPSLFDAWPAHLKNHWCDIAPEASATKSDTVVVQQLEVPRLKATLMVPSEALQARAMLHQAMTPTDVIICPTIVAMELPMVWSKDAHEFTEELDAPTISATDEHIASTLKRSQTDDRGDYSRAAKRPKSSKAIAYKLQDEHETTIGLVNLGDDEQGVSDDSSPSSSEELLTSLQTFVLHAARPVIWKLVKCGQFRYQETKTKSALEHLALSTLEAMELAKVDVLGARRSPDIMERCHNLGELIYLHTLRLLWHVLQEHGVSGGVMLLEACLSSEVYQKTLRKSHMSTLHSMLQLVAPSPEISNDFTPEKNERERCGSPVREQPIVLLCAEDFPYREHVSAQGRQLVPRPLDSPLGLVLDTSTGLCVAPLAIFLDDGLAQMYAYKLAEHQTVFTKIWVVLGTHFSLLACCTLNDFCSLTELHSLSDCSTSEKQVVEAHVQAFTASTSQFTANVITLMSHCPEDTLHFVSTAIAASDRQPTMLSLDQDESGFERFLVSTKAVNALGAHYIMQHRSMATILDTKSAPPLPDAMATQWTRLHESDLAPRPRPRHVPRRRLLVRRVAADTAHCTCISQ</sequence>
<feature type="compositionally biased region" description="Basic and acidic residues" evidence="1">
    <location>
        <begin position="451"/>
        <end position="461"/>
    </location>
</feature>
<proteinExistence type="predicted"/>
<dbReference type="RefSeq" id="XP_008619757.1">
    <property type="nucleotide sequence ID" value="XM_008621535.1"/>
</dbReference>
<organism evidence="2 3">
    <name type="scientific">Saprolegnia diclina (strain VS20)</name>
    <dbReference type="NCBI Taxonomy" id="1156394"/>
    <lineage>
        <taxon>Eukaryota</taxon>
        <taxon>Sar</taxon>
        <taxon>Stramenopiles</taxon>
        <taxon>Oomycota</taxon>
        <taxon>Saprolegniomycetes</taxon>
        <taxon>Saprolegniales</taxon>
        <taxon>Saprolegniaceae</taxon>
        <taxon>Saprolegnia</taxon>
    </lineage>
</organism>